<dbReference type="InterPro" id="IPR036046">
    <property type="entry name" value="Acylphosphatase-like_dom_sf"/>
</dbReference>
<comment type="catalytic activity">
    <reaction evidence="1">
        <text>an acyl phosphate + H2O = a carboxylate + phosphate + H(+)</text>
        <dbReference type="Rhea" id="RHEA:14965"/>
        <dbReference type="ChEBI" id="CHEBI:15377"/>
        <dbReference type="ChEBI" id="CHEBI:15378"/>
        <dbReference type="ChEBI" id="CHEBI:29067"/>
        <dbReference type="ChEBI" id="CHEBI:43474"/>
        <dbReference type="ChEBI" id="CHEBI:59918"/>
        <dbReference type="EC" id="3.6.1.7"/>
    </reaction>
</comment>
<dbReference type="RefSeq" id="WP_145083439.1">
    <property type="nucleotide sequence ID" value="NZ_CP036298.1"/>
</dbReference>
<dbReference type="Proteomes" id="UP000318017">
    <property type="component" value="Chromosome"/>
</dbReference>
<evidence type="ECO:0000259" key="3">
    <source>
        <dbReference type="PROSITE" id="PS51160"/>
    </source>
</evidence>
<dbReference type="AlphaFoldDB" id="A0A518GE71"/>
<keyword evidence="1 4" id="KW-0378">Hydrolase</keyword>
<dbReference type="InterPro" id="IPR001792">
    <property type="entry name" value="Acylphosphatase-like_dom"/>
</dbReference>
<name>A0A518GE71_9BACT</name>
<gene>
    <name evidence="4" type="primary">yccX</name>
    <name evidence="4" type="ORF">Q31a_52720</name>
</gene>
<dbReference type="GO" id="GO:0003998">
    <property type="term" value="F:acylphosphatase activity"/>
    <property type="evidence" value="ECO:0007669"/>
    <property type="project" value="UniProtKB-EC"/>
</dbReference>
<reference evidence="4 5" key="1">
    <citation type="submission" date="2019-02" db="EMBL/GenBank/DDBJ databases">
        <title>Deep-cultivation of Planctomycetes and their phenomic and genomic characterization uncovers novel biology.</title>
        <authorList>
            <person name="Wiegand S."/>
            <person name="Jogler M."/>
            <person name="Boedeker C."/>
            <person name="Pinto D."/>
            <person name="Vollmers J."/>
            <person name="Rivas-Marin E."/>
            <person name="Kohn T."/>
            <person name="Peeters S.H."/>
            <person name="Heuer A."/>
            <person name="Rast P."/>
            <person name="Oberbeckmann S."/>
            <person name="Bunk B."/>
            <person name="Jeske O."/>
            <person name="Meyerdierks A."/>
            <person name="Storesund J.E."/>
            <person name="Kallscheuer N."/>
            <person name="Luecker S."/>
            <person name="Lage O.M."/>
            <person name="Pohl T."/>
            <person name="Merkel B.J."/>
            <person name="Hornburger P."/>
            <person name="Mueller R.-W."/>
            <person name="Bruemmer F."/>
            <person name="Labrenz M."/>
            <person name="Spormann A.M."/>
            <person name="Op den Camp H."/>
            <person name="Overmann J."/>
            <person name="Amann R."/>
            <person name="Jetten M.S.M."/>
            <person name="Mascher T."/>
            <person name="Medema M.H."/>
            <person name="Devos D.P."/>
            <person name="Kaster A.-K."/>
            <person name="Ovreas L."/>
            <person name="Rohde M."/>
            <person name="Galperin M.Y."/>
            <person name="Jogler C."/>
        </authorList>
    </citation>
    <scope>NUCLEOTIDE SEQUENCE [LARGE SCALE GENOMIC DNA]</scope>
    <source>
        <strain evidence="4 5">Q31a</strain>
    </source>
</reference>
<accession>A0A518GE71</accession>
<dbReference type="EC" id="3.6.1.7" evidence="1"/>
<dbReference type="KEGG" id="ahel:Q31a_52720"/>
<evidence type="ECO:0000256" key="2">
    <source>
        <dbReference type="RuleBase" id="RU004168"/>
    </source>
</evidence>
<dbReference type="EMBL" id="CP036298">
    <property type="protein sequence ID" value="QDV26893.1"/>
    <property type="molecule type" value="Genomic_DNA"/>
</dbReference>
<feature type="domain" description="Acylphosphatase-like" evidence="3">
    <location>
        <begin position="3"/>
        <end position="90"/>
    </location>
</feature>
<dbReference type="PROSITE" id="PS51160">
    <property type="entry name" value="ACYLPHOSPHATASE_3"/>
    <property type="match status" value="1"/>
</dbReference>
<dbReference type="OrthoDB" id="9808093at2"/>
<evidence type="ECO:0000256" key="1">
    <source>
        <dbReference type="PROSITE-ProRule" id="PRU00520"/>
    </source>
</evidence>
<evidence type="ECO:0000313" key="5">
    <source>
        <dbReference type="Proteomes" id="UP000318017"/>
    </source>
</evidence>
<protein>
    <recommendedName>
        <fullName evidence="1">acylphosphatase</fullName>
        <ecNumber evidence="1">3.6.1.7</ecNumber>
    </recommendedName>
</protein>
<dbReference type="SUPFAM" id="SSF54975">
    <property type="entry name" value="Acylphosphatase/BLUF domain-like"/>
    <property type="match status" value="1"/>
</dbReference>
<organism evidence="4 5">
    <name type="scientific">Aureliella helgolandensis</name>
    <dbReference type="NCBI Taxonomy" id="2527968"/>
    <lineage>
        <taxon>Bacteria</taxon>
        <taxon>Pseudomonadati</taxon>
        <taxon>Planctomycetota</taxon>
        <taxon>Planctomycetia</taxon>
        <taxon>Pirellulales</taxon>
        <taxon>Pirellulaceae</taxon>
        <taxon>Aureliella</taxon>
    </lineage>
</organism>
<proteinExistence type="inferred from homology"/>
<keyword evidence="5" id="KW-1185">Reference proteome</keyword>
<comment type="similarity">
    <text evidence="2">Belongs to the acylphosphatase family.</text>
</comment>
<sequence>MERLFIRYTGRVQGVGFRVTVADLAADFEVVGRVCNVDDRSVQLEVEGEDEELLRFREAIAHRLHRHIVTAEENWSAIGQASWSDFAVAQDKRL</sequence>
<feature type="active site" evidence="1">
    <location>
        <position position="36"/>
    </location>
</feature>
<dbReference type="Pfam" id="PF00708">
    <property type="entry name" value="Acylphosphatase"/>
    <property type="match status" value="1"/>
</dbReference>
<evidence type="ECO:0000313" key="4">
    <source>
        <dbReference type="EMBL" id="QDV26893.1"/>
    </source>
</evidence>
<dbReference type="Gene3D" id="3.30.70.100">
    <property type="match status" value="1"/>
</dbReference>
<feature type="active site" evidence="1">
    <location>
        <position position="18"/>
    </location>
</feature>